<sequence>MAAEPSASAPPRPSPCGTKRSFDVAFLVSSASEPASRCSPPPAKASSAFTRVWRPAPASPPVSAVLPAVSEEERTVPLQPRALLAAKLSLPPRLPLPFPLQTGLELLHKPLLPPLPAGALSAILPGQNVCALCRISFRMTSDLVYHMRSHHRRQEDGQRRAREEKLRCSVCGETFRERHHLTRHMTAHTERDGETR</sequence>
<gene>
    <name evidence="5" type="primary">PRDM8</name>
    <name evidence="5" type="ORF">FJT64_005420</name>
</gene>
<keyword evidence="2" id="KW-0539">Nucleus</keyword>
<evidence type="ECO:0000313" key="5">
    <source>
        <dbReference type="EMBL" id="KAF0297130.1"/>
    </source>
</evidence>
<dbReference type="SUPFAM" id="SSF57667">
    <property type="entry name" value="beta-beta-alpha zinc fingers"/>
    <property type="match status" value="1"/>
</dbReference>
<dbReference type="PANTHER" id="PTHR16516:SF4">
    <property type="entry name" value="C2H2-TYPE DOMAIN-CONTAINING PROTEIN"/>
    <property type="match status" value="1"/>
</dbReference>
<keyword evidence="3" id="KW-0863">Zinc-finger</keyword>
<keyword evidence="3" id="KW-0862">Zinc</keyword>
<feature type="domain" description="C2H2-type" evidence="4">
    <location>
        <begin position="166"/>
        <end position="193"/>
    </location>
</feature>
<dbReference type="SMART" id="SM00355">
    <property type="entry name" value="ZnF_C2H2"/>
    <property type="match status" value="2"/>
</dbReference>
<dbReference type="PANTHER" id="PTHR16516">
    <property type="entry name" value="AGAP007109-PA"/>
    <property type="match status" value="1"/>
</dbReference>
<evidence type="ECO:0000313" key="6">
    <source>
        <dbReference type="Proteomes" id="UP000440578"/>
    </source>
</evidence>
<evidence type="ECO:0000256" key="1">
    <source>
        <dbReference type="ARBA" id="ARBA00004123"/>
    </source>
</evidence>
<name>A0A6A4W0C3_AMPAM</name>
<accession>A0A6A4W0C3</accession>
<proteinExistence type="predicted"/>
<dbReference type="Gene3D" id="3.30.160.60">
    <property type="entry name" value="Classic Zinc Finger"/>
    <property type="match status" value="1"/>
</dbReference>
<dbReference type="GO" id="GO:0005634">
    <property type="term" value="C:nucleus"/>
    <property type="evidence" value="ECO:0007669"/>
    <property type="project" value="UniProtKB-SubCell"/>
</dbReference>
<dbReference type="InterPro" id="IPR052296">
    <property type="entry name" value="TR-Histone_Methyltrans"/>
</dbReference>
<dbReference type="EMBL" id="VIIS01001512">
    <property type="protein sequence ID" value="KAF0297130.1"/>
    <property type="molecule type" value="Genomic_DNA"/>
</dbReference>
<keyword evidence="3" id="KW-0479">Metal-binding</keyword>
<comment type="subcellular location">
    <subcellularLocation>
        <location evidence="1">Nucleus</location>
    </subcellularLocation>
</comment>
<comment type="caution">
    <text evidence="5">The sequence shown here is derived from an EMBL/GenBank/DDBJ whole genome shotgun (WGS) entry which is preliminary data.</text>
</comment>
<evidence type="ECO:0000256" key="2">
    <source>
        <dbReference type="ARBA" id="ARBA00023242"/>
    </source>
</evidence>
<organism evidence="5 6">
    <name type="scientific">Amphibalanus amphitrite</name>
    <name type="common">Striped barnacle</name>
    <name type="synonym">Balanus amphitrite</name>
    <dbReference type="NCBI Taxonomy" id="1232801"/>
    <lineage>
        <taxon>Eukaryota</taxon>
        <taxon>Metazoa</taxon>
        <taxon>Ecdysozoa</taxon>
        <taxon>Arthropoda</taxon>
        <taxon>Crustacea</taxon>
        <taxon>Multicrustacea</taxon>
        <taxon>Cirripedia</taxon>
        <taxon>Thoracica</taxon>
        <taxon>Thoracicalcarea</taxon>
        <taxon>Balanomorpha</taxon>
        <taxon>Balanoidea</taxon>
        <taxon>Balanidae</taxon>
        <taxon>Amphibalaninae</taxon>
        <taxon>Amphibalanus</taxon>
    </lineage>
</organism>
<evidence type="ECO:0000259" key="4">
    <source>
        <dbReference type="PROSITE" id="PS50157"/>
    </source>
</evidence>
<keyword evidence="6" id="KW-1185">Reference proteome</keyword>
<dbReference type="AlphaFoldDB" id="A0A6A4W0C3"/>
<protein>
    <submittedName>
        <fullName evidence="5">PR domain zinc finger protein 8</fullName>
    </submittedName>
</protein>
<dbReference type="PROSITE" id="PS00028">
    <property type="entry name" value="ZINC_FINGER_C2H2_1"/>
    <property type="match status" value="2"/>
</dbReference>
<dbReference type="InterPro" id="IPR036236">
    <property type="entry name" value="Znf_C2H2_sf"/>
</dbReference>
<evidence type="ECO:0000256" key="3">
    <source>
        <dbReference type="PROSITE-ProRule" id="PRU00042"/>
    </source>
</evidence>
<reference evidence="5 6" key="1">
    <citation type="submission" date="2019-07" db="EMBL/GenBank/DDBJ databases">
        <title>Draft genome assembly of a fouling barnacle, Amphibalanus amphitrite (Darwin, 1854): The first reference genome for Thecostraca.</title>
        <authorList>
            <person name="Kim W."/>
        </authorList>
    </citation>
    <scope>NUCLEOTIDE SEQUENCE [LARGE SCALE GENOMIC DNA]</scope>
    <source>
        <strain evidence="5">SNU_AA5</strain>
        <tissue evidence="5">Soma without cirri and trophi</tissue>
    </source>
</reference>
<dbReference type="GO" id="GO:0008270">
    <property type="term" value="F:zinc ion binding"/>
    <property type="evidence" value="ECO:0007669"/>
    <property type="project" value="UniProtKB-KW"/>
</dbReference>
<dbReference type="Proteomes" id="UP000440578">
    <property type="component" value="Unassembled WGS sequence"/>
</dbReference>
<dbReference type="OrthoDB" id="5814089at2759"/>
<feature type="domain" description="C2H2-type" evidence="4">
    <location>
        <begin position="128"/>
        <end position="155"/>
    </location>
</feature>
<dbReference type="InterPro" id="IPR013087">
    <property type="entry name" value="Znf_C2H2_type"/>
</dbReference>
<dbReference type="PROSITE" id="PS50157">
    <property type="entry name" value="ZINC_FINGER_C2H2_2"/>
    <property type="match status" value="2"/>
</dbReference>
<dbReference type="Pfam" id="PF00096">
    <property type="entry name" value="zf-C2H2"/>
    <property type="match status" value="1"/>
</dbReference>
<dbReference type="GO" id="GO:0006355">
    <property type="term" value="P:regulation of DNA-templated transcription"/>
    <property type="evidence" value="ECO:0007669"/>
    <property type="project" value="TreeGrafter"/>
</dbReference>